<dbReference type="PANTHER" id="PTHR10656">
    <property type="entry name" value="CELL FATE DETERMINING PROTEIN MAB21-RELATED"/>
    <property type="match status" value="1"/>
</dbReference>
<sequence>MTDYFSIYNNNVKPKVLLTHDDLSKTDLVYGSYILNSILPTGFLQTHREWTRLWTRSWTQDFAESKRLPKLDLMLSGSAAEYFNVPLYMKYEDLKNTKEYVKRYSYISDQDVMFPYSSLPLIEENHSKPNTPFIGTIKQSEHPGYVLIVPNDNAFSPSLTVCLKSGVKVLDGSKIIESIKSKMRTHVTLEGPALALSDDFSHLCDYVLCFKCQSWPSCAKDWITRTRLGNWPTFQLIQQVIQDGCHVVRMGHINSKNRDFEFRLSFSKPEVTLAHSLLDCHRRVYLYVKLLHNLHLKEPKALATYHLKTALYWMVEQEPNTDIWKPCNTAVAFLRYLDKLLLFLKKYNIPNYFVPENNMIDHIKPESVREIVKKLEAIRKEPMQFILAFFDKYTLTVPEEPYAYCPPREELRVWKSMINGQRKNYDDQSQTKTAILNFHRCSLHLALSWLIEFTVFCRAQNIEKPTKYCRQMFSCIGDTLRTAYEHKIYRTITDSDLPEFKSYISGEISQVINDFVHKPELNKINITDIFYDFLSYLPEYKLVSNIL</sequence>
<dbReference type="InterPro" id="IPR024810">
    <property type="entry name" value="MAB21L/cGLR"/>
</dbReference>
<protein>
    <submittedName>
        <fullName evidence="5">Cyclic GMP-AMP synthase-like receptor 2</fullName>
    </submittedName>
</protein>
<gene>
    <name evidence="5" type="primary">LOC124808422</name>
</gene>
<dbReference type="PANTHER" id="PTHR10656:SF69">
    <property type="entry name" value="MAB-21-LIKE HHH_H2TH-LIKE DOMAIN-CONTAINING PROTEIN"/>
    <property type="match status" value="1"/>
</dbReference>
<comment type="cofactor">
    <cofactor evidence="1">
        <name>Mg(2+)</name>
        <dbReference type="ChEBI" id="CHEBI:18420"/>
    </cofactor>
</comment>
<organism evidence="4 5">
    <name type="scientific">Hydra vulgaris</name>
    <name type="common">Hydra</name>
    <name type="synonym">Hydra attenuata</name>
    <dbReference type="NCBI Taxonomy" id="6087"/>
    <lineage>
        <taxon>Eukaryota</taxon>
        <taxon>Metazoa</taxon>
        <taxon>Cnidaria</taxon>
        <taxon>Hydrozoa</taxon>
        <taxon>Hydroidolina</taxon>
        <taxon>Anthoathecata</taxon>
        <taxon>Aplanulata</taxon>
        <taxon>Hydridae</taxon>
        <taxon>Hydra</taxon>
    </lineage>
</organism>
<evidence type="ECO:0000256" key="1">
    <source>
        <dbReference type="ARBA" id="ARBA00001946"/>
    </source>
</evidence>
<dbReference type="Proteomes" id="UP001652625">
    <property type="component" value="Chromosome 03"/>
</dbReference>
<dbReference type="SMART" id="SM01265">
    <property type="entry name" value="Mab-21"/>
    <property type="match status" value="1"/>
</dbReference>
<name>A0ABM4BLZ0_HYDVU</name>
<dbReference type="Gene3D" id="1.10.1410.40">
    <property type="match status" value="1"/>
</dbReference>
<evidence type="ECO:0000313" key="5">
    <source>
        <dbReference type="RefSeq" id="XP_065650077.1"/>
    </source>
</evidence>
<proteinExistence type="predicted"/>
<keyword evidence="4" id="KW-1185">Reference proteome</keyword>
<evidence type="ECO:0000259" key="3">
    <source>
        <dbReference type="Pfam" id="PF20266"/>
    </source>
</evidence>
<dbReference type="InterPro" id="IPR046906">
    <property type="entry name" value="Mab-21_HhH/H2TH-like"/>
</dbReference>
<feature type="domain" description="Mab-21-like HhH/H2TH-like" evidence="3">
    <location>
        <begin position="296"/>
        <end position="376"/>
    </location>
</feature>
<dbReference type="RefSeq" id="XP_065650077.1">
    <property type="nucleotide sequence ID" value="XM_065794005.1"/>
</dbReference>
<evidence type="ECO:0000313" key="4">
    <source>
        <dbReference type="Proteomes" id="UP001652625"/>
    </source>
</evidence>
<keyword evidence="2" id="KW-0547">Nucleotide-binding</keyword>
<evidence type="ECO:0000256" key="2">
    <source>
        <dbReference type="ARBA" id="ARBA00022840"/>
    </source>
</evidence>
<reference evidence="5" key="1">
    <citation type="submission" date="2025-08" db="UniProtKB">
        <authorList>
            <consortium name="RefSeq"/>
        </authorList>
    </citation>
    <scope>IDENTIFICATION</scope>
</reference>
<dbReference type="GeneID" id="124808422"/>
<accession>A0ABM4BLZ0</accession>
<keyword evidence="2" id="KW-0067">ATP-binding</keyword>
<dbReference type="Pfam" id="PF20266">
    <property type="entry name" value="Mab-21_C"/>
    <property type="match status" value="1"/>
</dbReference>